<dbReference type="Pfam" id="PF13565">
    <property type="entry name" value="HTH_32"/>
    <property type="match status" value="1"/>
</dbReference>
<protein>
    <submittedName>
        <fullName evidence="1">Helix-turn-helix domain-containing protein</fullName>
    </submittedName>
</protein>
<gene>
    <name evidence="3" type="ORF">D5R40_01935</name>
    <name evidence="2" type="ORF">D5R40_04460</name>
    <name evidence="1" type="ORF">D5R40_14360</name>
</gene>
<organism evidence="1 4">
    <name type="scientific">Okeania hirsuta</name>
    <dbReference type="NCBI Taxonomy" id="1458930"/>
    <lineage>
        <taxon>Bacteria</taxon>
        <taxon>Bacillati</taxon>
        <taxon>Cyanobacteriota</taxon>
        <taxon>Cyanophyceae</taxon>
        <taxon>Oscillatoriophycideae</taxon>
        <taxon>Oscillatoriales</taxon>
        <taxon>Microcoleaceae</taxon>
        <taxon>Okeania</taxon>
    </lineage>
</organism>
<evidence type="ECO:0000313" key="3">
    <source>
        <dbReference type="EMBL" id="RQH55453.1"/>
    </source>
</evidence>
<proteinExistence type="predicted"/>
<evidence type="ECO:0000313" key="2">
    <source>
        <dbReference type="EMBL" id="RQH53421.1"/>
    </source>
</evidence>
<accession>A0A3N6PCA0</accession>
<dbReference type="AlphaFoldDB" id="A0A3N6PCA0"/>
<name>A0A3N6PCA0_9CYAN</name>
<reference evidence="1 4" key="1">
    <citation type="journal article" date="2018" name="ACS Chem. Biol.">
        <title>Ketoreductase domain dysfunction expands chemodiversity: malyngamide biosynthesis in the cyanobacterium Okeania hirsuta.</title>
        <authorList>
            <person name="Moss N.A."/>
            <person name="Leao T."/>
            <person name="Rankin M."/>
            <person name="McCullough T.M."/>
            <person name="Qu P."/>
            <person name="Korobeynikov A."/>
            <person name="Smith J.L."/>
            <person name="Gerwick L."/>
            <person name="Gerwick W.H."/>
        </authorList>
    </citation>
    <scope>NUCLEOTIDE SEQUENCE [LARGE SCALE GENOMIC DNA]</scope>
    <source>
        <strain evidence="1 4">PAB10Feb10-1</strain>
    </source>
</reference>
<dbReference type="EMBL" id="RCBY01000014">
    <property type="protein sequence ID" value="RQH53421.1"/>
    <property type="molecule type" value="Genomic_DNA"/>
</dbReference>
<keyword evidence="4" id="KW-1185">Reference proteome</keyword>
<sequence>MLYKNKSPHTVRNSLHRWSSQGFEGLWEKIGRGRKAKWVEEDIKHIEICLEKDERTYNAAQLSRKLSQERGVTLSSDRY</sequence>
<dbReference type="EMBL" id="RCBY01000072">
    <property type="protein sequence ID" value="RQH42317.1"/>
    <property type="molecule type" value="Genomic_DNA"/>
</dbReference>
<dbReference type="EMBL" id="RCBY01000006">
    <property type="protein sequence ID" value="RQH55453.1"/>
    <property type="molecule type" value="Genomic_DNA"/>
</dbReference>
<evidence type="ECO:0000313" key="1">
    <source>
        <dbReference type="EMBL" id="RQH42317.1"/>
    </source>
</evidence>
<dbReference type="Proteomes" id="UP000269154">
    <property type="component" value="Unassembled WGS sequence"/>
</dbReference>
<dbReference type="OrthoDB" id="534731at2"/>
<evidence type="ECO:0000313" key="4">
    <source>
        <dbReference type="Proteomes" id="UP000269154"/>
    </source>
</evidence>
<comment type="caution">
    <text evidence="1">The sequence shown here is derived from an EMBL/GenBank/DDBJ whole genome shotgun (WGS) entry which is preliminary data.</text>
</comment>